<reference evidence="1 2" key="1">
    <citation type="submission" date="2024-05" db="EMBL/GenBank/DDBJ databases">
        <title>Genetic variation in Jamaican populations of the coffee berry borer (Hypothenemus hampei).</title>
        <authorList>
            <person name="Errbii M."/>
            <person name="Myrie A."/>
        </authorList>
    </citation>
    <scope>NUCLEOTIDE SEQUENCE [LARGE SCALE GENOMIC DNA]</scope>
    <source>
        <strain evidence="1">JA-Hopewell-2020-01-JO</strain>
        <tissue evidence="1">Whole body</tissue>
    </source>
</reference>
<protein>
    <submittedName>
        <fullName evidence="1">Uncharacterized protein</fullName>
    </submittedName>
</protein>
<dbReference type="EMBL" id="JBDJPC010000006">
    <property type="protein sequence ID" value="KAL1497889.1"/>
    <property type="molecule type" value="Genomic_DNA"/>
</dbReference>
<accession>A0ABD1ENK8</accession>
<name>A0ABD1ENK8_HYPHA</name>
<sequence length="92" mass="10506">MSGVLKIHFDVLRLKWSPRWGYSRQSIVQRTTIYTVNDTCSVCWDTWSHICPHPPAGKPKHGPNKRKSAGTTTFPYARIRIGAPKKTVEVKE</sequence>
<comment type="caution">
    <text evidence="1">The sequence shown here is derived from an EMBL/GenBank/DDBJ whole genome shotgun (WGS) entry which is preliminary data.</text>
</comment>
<dbReference type="AlphaFoldDB" id="A0ABD1ENK8"/>
<evidence type="ECO:0000313" key="1">
    <source>
        <dbReference type="EMBL" id="KAL1497889.1"/>
    </source>
</evidence>
<dbReference type="Proteomes" id="UP001566132">
    <property type="component" value="Unassembled WGS sequence"/>
</dbReference>
<keyword evidence="2" id="KW-1185">Reference proteome</keyword>
<proteinExistence type="predicted"/>
<organism evidence="1 2">
    <name type="scientific">Hypothenemus hampei</name>
    <name type="common">Coffee berry borer</name>
    <dbReference type="NCBI Taxonomy" id="57062"/>
    <lineage>
        <taxon>Eukaryota</taxon>
        <taxon>Metazoa</taxon>
        <taxon>Ecdysozoa</taxon>
        <taxon>Arthropoda</taxon>
        <taxon>Hexapoda</taxon>
        <taxon>Insecta</taxon>
        <taxon>Pterygota</taxon>
        <taxon>Neoptera</taxon>
        <taxon>Endopterygota</taxon>
        <taxon>Coleoptera</taxon>
        <taxon>Polyphaga</taxon>
        <taxon>Cucujiformia</taxon>
        <taxon>Curculionidae</taxon>
        <taxon>Scolytinae</taxon>
        <taxon>Hypothenemus</taxon>
    </lineage>
</organism>
<gene>
    <name evidence="1" type="ORF">ABEB36_008775</name>
</gene>
<evidence type="ECO:0000313" key="2">
    <source>
        <dbReference type="Proteomes" id="UP001566132"/>
    </source>
</evidence>